<dbReference type="OrthoDB" id="6155966at2759"/>
<dbReference type="PROSITE" id="PS00028">
    <property type="entry name" value="ZINC_FINGER_C2H2_1"/>
    <property type="match status" value="2"/>
</dbReference>
<feature type="compositionally biased region" description="Polar residues" evidence="10">
    <location>
        <begin position="1"/>
        <end position="20"/>
    </location>
</feature>
<evidence type="ECO:0000313" key="12">
    <source>
        <dbReference type="EMBL" id="KAA8906339.1"/>
    </source>
</evidence>
<keyword evidence="7" id="KW-0539">Nucleus</keyword>
<feature type="compositionally biased region" description="Low complexity" evidence="10">
    <location>
        <begin position="349"/>
        <end position="367"/>
    </location>
</feature>
<evidence type="ECO:0000256" key="8">
    <source>
        <dbReference type="ARBA" id="ARBA00038089"/>
    </source>
</evidence>
<dbReference type="InterPro" id="IPR050806">
    <property type="entry name" value="pacC/RIM101"/>
</dbReference>
<dbReference type="PROSITE" id="PS50157">
    <property type="entry name" value="ZINC_FINGER_C2H2_2"/>
    <property type="match status" value="3"/>
</dbReference>
<reference evidence="12 13" key="1">
    <citation type="submission" date="2019-07" db="EMBL/GenBank/DDBJ databases">
        <title>Genome assembly of two rare yeast pathogens: Diutina rugosa and Trichomonascus ciferrii.</title>
        <authorList>
            <person name="Mixao V."/>
            <person name="Saus E."/>
            <person name="Hansen A."/>
            <person name="Lass-Flor C."/>
            <person name="Gabaldon T."/>
        </authorList>
    </citation>
    <scope>NUCLEOTIDE SEQUENCE [LARGE SCALE GENOMIC DNA]</scope>
    <source>
        <strain evidence="12 13">CBS 613</strain>
    </source>
</reference>
<keyword evidence="2" id="KW-0678">Repressor</keyword>
<dbReference type="Proteomes" id="UP000449547">
    <property type="component" value="Unassembled WGS sequence"/>
</dbReference>
<feature type="compositionally biased region" description="Acidic residues" evidence="10">
    <location>
        <begin position="411"/>
        <end position="430"/>
    </location>
</feature>
<dbReference type="PANTHER" id="PTHR47257">
    <property type="entry name" value="PH-RESPONSE TRANSCRIPTION FACTOR PACC/RIM101"/>
    <property type="match status" value="1"/>
</dbReference>
<dbReference type="Pfam" id="PF00096">
    <property type="entry name" value="zf-C2H2"/>
    <property type="match status" value="1"/>
</dbReference>
<comment type="caution">
    <text evidence="12">The sequence shown here is derived from an EMBL/GenBank/DDBJ whole genome shotgun (WGS) entry which is preliminary data.</text>
</comment>
<keyword evidence="5 9" id="KW-0863">Zinc-finger</keyword>
<feature type="compositionally biased region" description="Low complexity" evidence="10">
    <location>
        <begin position="23"/>
        <end position="44"/>
    </location>
</feature>
<dbReference type="SMART" id="SM00355">
    <property type="entry name" value="ZnF_C2H2"/>
    <property type="match status" value="3"/>
</dbReference>
<dbReference type="EMBL" id="SWFT01000035">
    <property type="protein sequence ID" value="KAA8906339.1"/>
    <property type="molecule type" value="Genomic_DNA"/>
</dbReference>
<feature type="domain" description="C2H2-type" evidence="11">
    <location>
        <begin position="159"/>
        <end position="186"/>
    </location>
</feature>
<dbReference type="Gene3D" id="3.30.160.60">
    <property type="entry name" value="Classic Zinc Finger"/>
    <property type="match status" value="2"/>
</dbReference>
<feature type="domain" description="C2H2-type" evidence="11">
    <location>
        <begin position="129"/>
        <end position="158"/>
    </location>
</feature>
<dbReference type="VEuPathDB" id="FungiDB:DIURU_001077"/>
<feature type="compositionally biased region" description="Polar residues" evidence="10">
    <location>
        <begin position="45"/>
        <end position="54"/>
    </location>
</feature>
<evidence type="ECO:0000256" key="10">
    <source>
        <dbReference type="SAM" id="MobiDB-lite"/>
    </source>
</evidence>
<gene>
    <name evidence="12" type="ORF">DIURU_001077</name>
</gene>
<keyword evidence="6" id="KW-0862">Zinc</keyword>
<dbReference type="SUPFAM" id="SSF57667">
    <property type="entry name" value="beta-beta-alpha zinc fingers"/>
    <property type="match status" value="2"/>
</dbReference>
<evidence type="ECO:0000313" key="13">
    <source>
        <dbReference type="Proteomes" id="UP000449547"/>
    </source>
</evidence>
<feature type="region of interest" description="Disordered" evidence="10">
    <location>
        <begin position="1"/>
        <end position="78"/>
    </location>
</feature>
<dbReference type="GO" id="GO:0045944">
    <property type="term" value="P:positive regulation of transcription by RNA polymerase II"/>
    <property type="evidence" value="ECO:0007669"/>
    <property type="project" value="TreeGrafter"/>
</dbReference>
<dbReference type="GeneID" id="54779730"/>
<dbReference type="AlphaFoldDB" id="A0A642UVL9"/>
<keyword evidence="13" id="KW-1185">Reference proteome</keyword>
<dbReference type="PANTHER" id="PTHR47257:SF1">
    <property type="entry name" value="PH-RESPONSE TRANSCRIPTION FACTOR PACC_RIM101"/>
    <property type="match status" value="1"/>
</dbReference>
<comment type="subcellular location">
    <subcellularLocation>
        <location evidence="1">Nucleus</location>
    </subcellularLocation>
</comment>
<feature type="region of interest" description="Disordered" evidence="10">
    <location>
        <begin position="337"/>
        <end position="367"/>
    </location>
</feature>
<evidence type="ECO:0000256" key="9">
    <source>
        <dbReference type="PROSITE-ProRule" id="PRU00042"/>
    </source>
</evidence>
<sequence length="494" mass="55604">MMNFTHPTSILNANTMSQQPEFDMNSDSPSSMGSPPNSNESPGSLTTNSSTGSPLQDKFHYPQAYPNGTTVATPPKPKKKYMKIRDEDMRGPFYCKWEGCTTVFGTPEALYDHLCDLHVGRKSSKNLNLTCSWENCGTTTVKRDHITSHLRVHVPLKPYHCELCPKSFKRPQDLKKHARVHADDHPKKLKRQRETPKYDLPFPEDTRKRVPYDPGQQAHIVNSLLSEFNFPLHGDQANKKRKPDPSYNPDMYQKFQSVEHAELVPPSTQQGYYNYPQHQPSFGSAVAFAAHSNPASVYEAERFFSSLSNSIDMQFPQLSMPTHNNYDQMLQPVNHAGYTLPPVSKPGMAQTPQAPQAPQASPYPTAQLGSISTMKTDVPSYPLASRSSNDFQGKPQAMYSVYGQREAQPLSEDESESATESSESDSELEEGELISAFEDMSVDNMNIRAVQRHKEMVSLVLNYLRQEISQLELKKAEPIEHEKKGSLYPTMIAI</sequence>
<feature type="region of interest" description="Disordered" evidence="10">
    <location>
        <begin position="405"/>
        <end position="430"/>
    </location>
</feature>
<evidence type="ECO:0000256" key="4">
    <source>
        <dbReference type="ARBA" id="ARBA00022737"/>
    </source>
</evidence>
<evidence type="ECO:0000256" key="5">
    <source>
        <dbReference type="ARBA" id="ARBA00022771"/>
    </source>
</evidence>
<comment type="similarity">
    <text evidence="8">Belongs to the pacC/RIM101 family.</text>
</comment>
<dbReference type="OMA" id="WENCGTT"/>
<evidence type="ECO:0000256" key="6">
    <source>
        <dbReference type="ARBA" id="ARBA00022833"/>
    </source>
</evidence>
<evidence type="ECO:0000259" key="11">
    <source>
        <dbReference type="PROSITE" id="PS50157"/>
    </source>
</evidence>
<keyword evidence="3" id="KW-0479">Metal-binding</keyword>
<feature type="region of interest" description="Disordered" evidence="10">
    <location>
        <begin position="178"/>
        <end position="209"/>
    </location>
</feature>
<dbReference type="RefSeq" id="XP_034014100.1">
    <property type="nucleotide sequence ID" value="XM_034153581.1"/>
</dbReference>
<dbReference type="FunFam" id="3.30.160.60:FF:002343">
    <property type="entry name" value="Zinc finger protein 33A"/>
    <property type="match status" value="1"/>
</dbReference>
<dbReference type="GO" id="GO:0008270">
    <property type="term" value="F:zinc ion binding"/>
    <property type="evidence" value="ECO:0007669"/>
    <property type="project" value="UniProtKB-KW"/>
</dbReference>
<feature type="compositionally biased region" description="Basic and acidic residues" evidence="10">
    <location>
        <begin position="178"/>
        <end position="197"/>
    </location>
</feature>
<dbReference type="GO" id="GO:0005634">
    <property type="term" value="C:nucleus"/>
    <property type="evidence" value="ECO:0007669"/>
    <property type="project" value="UniProtKB-SubCell"/>
</dbReference>
<evidence type="ECO:0000256" key="2">
    <source>
        <dbReference type="ARBA" id="ARBA00022491"/>
    </source>
</evidence>
<accession>A0A642UVL9</accession>
<keyword evidence="4" id="KW-0677">Repeat</keyword>
<protein>
    <recommendedName>
        <fullName evidence="11">C2H2-type domain-containing protein</fullName>
    </recommendedName>
</protein>
<feature type="domain" description="C2H2-type" evidence="11">
    <location>
        <begin position="93"/>
        <end position="123"/>
    </location>
</feature>
<evidence type="ECO:0000256" key="3">
    <source>
        <dbReference type="ARBA" id="ARBA00022723"/>
    </source>
</evidence>
<dbReference type="InterPro" id="IPR013087">
    <property type="entry name" value="Znf_C2H2_type"/>
</dbReference>
<dbReference type="InterPro" id="IPR036236">
    <property type="entry name" value="Znf_C2H2_sf"/>
</dbReference>
<name>A0A642UVL9_DIURU</name>
<proteinExistence type="inferred from homology"/>
<evidence type="ECO:0000256" key="7">
    <source>
        <dbReference type="ARBA" id="ARBA00023242"/>
    </source>
</evidence>
<organism evidence="12 13">
    <name type="scientific">Diutina rugosa</name>
    <name type="common">Yeast</name>
    <name type="synonym">Candida rugosa</name>
    <dbReference type="NCBI Taxonomy" id="5481"/>
    <lineage>
        <taxon>Eukaryota</taxon>
        <taxon>Fungi</taxon>
        <taxon>Dikarya</taxon>
        <taxon>Ascomycota</taxon>
        <taxon>Saccharomycotina</taxon>
        <taxon>Pichiomycetes</taxon>
        <taxon>Debaryomycetaceae</taxon>
        <taxon>Diutina</taxon>
    </lineage>
</organism>
<evidence type="ECO:0000256" key="1">
    <source>
        <dbReference type="ARBA" id="ARBA00004123"/>
    </source>
</evidence>